<dbReference type="GO" id="GO:1990904">
    <property type="term" value="C:ribonucleoprotein complex"/>
    <property type="evidence" value="ECO:0007669"/>
    <property type="project" value="UniProtKB-KW"/>
</dbReference>
<reference evidence="7 8" key="1">
    <citation type="submission" date="2020-07" db="EMBL/GenBank/DDBJ databases">
        <title>Mutational pressure drives differential genome stability in two bacterial endosymbionts of sap feeding insects.</title>
        <authorList>
            <person name="Waneka G."/>
        </authorList>
    </citation>
    <scope>NUCLEOTIDE SEQUENCE [LARGE SCALE GENOMIC DNA]</scope>
    <source>
        <strain evidence="7">NAS-MSEV</strain>
    </source>
</reference>
<dbReference type="GO" id="GO:0005737">
    <property type="term" value="C:cytoplasm"/>
    <property type="evidence" value="ECO:0007669"/>
    <property type="project" value="UniProtKB-ARBA"/>
</dbReference>
<dbReference type="Proteomes" id="UP000515745">
    <property type="component" value="Chromosome"/>
</dbReference>
<dbReference type="InterPro" id="IPR000630">
    <property type="entry name" value="Ribosomal_uS8"/>
</dbReference>
<keyword evidence="6" id="KW-0694">RNA-binding</keyword>
<evidence type="ECO:0000256" key="4">
    <source>
        <dbReference type="ARBA" id="ARBA00035258"/>
    </source>
</evidence>
<protein>
    <recommendedName>
        <fullName evidence="4 6">Small ribosomal subunit protein uS8</fullName>
    </recommendedName>
</protein>
<comment type="similarity">
    <text evidence="1 6">Belongs to the universal ribosomal protein uS8 family.</text>
</comment>
<keyword evidence="3 6" id="KW-0687">Ribonucleoprotein</keyword>
<dbReference type="PANTHER" id="PTHR11758">
    <property type="entry name" value="40S RIBOSOMAL PROTEIN S15A"/>
    <property type="match status" value="1"/>
</dbReference>
<dbReference type="EMBL" id="CP060019">
    <property type="protein sequence ID" value="QND78502.1"/>
    <property type="molecule type" value="Genomic_DNA"/>
</dbReference>
<dbReference type="Pfam" id="PF00410">
    <property type="entry name" value="Ribosomal_S8"/>
    <property type="match status" value="1"/>
</dbReference>
<dbReference type="AlphaFoldDB" id="A0A7G6UHK5"/>
<dbReference type="GO" id="GO:0003735">
    <property type="term" value="F:structural constituent of ribosome"/>
    <property type="evidence" value="ECO:0007669"/>
    <property type="project" value="InterPro"/>
</dbReference>
<dbReference type="HAMAP" id="MF_01302_B">
    <property type="entry name" value="Ribosomal_uS8_B"/>
    <property type="match status" value="1"/>
</dbReference>
<dbReference type="SUPFAM" id="SSF56047">
    <property type="entry name" value="Ribosomal protein S8"/>
    <property type="match status" value="1"/>
</dbReference>
<evidence type="ECO:0000313" key="8">
    <source>
        <dbReference type="Proteomes" id="UP000515745"/>
    </source>
</evidence>
<keyword evidence="2 6" id="KW-0689">Ribosomal protein</keyword>
<dbReference type="GO" id="GO:0006412">
    <property type="term" value="P:translation"/>
    <property type="evidence" value="ECO:0007669"/>
    <property type="project" value="UniProtKB-UniRule"/>
</dbReference>
<dbReference type="FunFam" id="3.30.1490.10:FF:000001">
    <property type="entry name" value="30S ribosomal protein S8"/>
    <property type="match status" value="1"/>
</dbReference>
<dbReference type="GO" id="GO:0019843">
    <property type="term" value="F:rRNA binding"/>
    <property type="evidence" value="ECO:0007669"/>
    <property type="project" value="UniProtKB-UniRule"/>
</dbReference>
<evidence type="ECO:0000256" key="3">
    <source>
        <dbReference type="ARBA" id="ARBA00023274"/>
    </source>
</evidence>
<dbReference type="InterPro" id="IPR035987">
    <property type="entry name" value="Ribosomal_uS8_sf"/>
</dbReference>
<evidence type="ECO:0000313" key="7">
    <source>
        <dbReference type="EMBL" id="QND78502.1"/>
    </source>
</evidence>
<comment type="subunit">
    <text evidence="5 6">Part of the 30S ribosomal subunit. Contacts proteins S5 and S12.</text>
</comment>
<dbReference type="GO" id="GO:0005840">
    <property type="term" value="C:ribosome"/>
    <property type="evidence" value="ECO:0007669"/>
    <property type="project" value="UniProtKB-KW"/>
</dbReference>
<organism evidence="7 8">
    <name type="scientific">Candidatus Nasuia deltocephalincola</name>
    <dbReference type="NCBI Taxonomy" id="1160784"/>
    <lineage>
        <taxon>Bacteria</taxon>
        <taxon>Pseudomonadati</taxon>
        <taxon>Pseudomonadota</taxon>
        <taxon>Betaproteobacteria</taxon>
        <taxon>Candidatus Nasuia</taxon>
    </lineage>
</organism>
<keyword evidence="6" id="KW-0699">rRNA-binding</keyword>
<evidence type="ECO:0000256" key="6">
    <source>
        <dbReference type="HAMAP-Rule" id="MF_01302"/>
    </source>
</evidence>
<name>A0A7G6UHK5_9PROT</name>
<proteinExistence type="inferred from homology"/>
<dbReference type="Gene3D" id="3.30.1370.30">
    <property type="match status" value="1"/>
</dbReference>
<gene>
    <name evidence="6 7" type="primary">rpsH</name>
    <name evidence="7" type="ORF">NASMSEV_035</name>
</gene>
<accession>A0A7G6UHK5</accession>
<sequence length="135" mass="15719">MIKMLFNFFNILSDSINRIIISQKKEFRYVLLPFSKFLISILRVLISEGYINNLYLFNFKFNYIIIKLKYLNKNPAITIFKNASKSGLKIYSKYKFIPRFMNGLGIIILSTSKGVMSDKKCKNLGIGGQIICYVF</sequence>
<evidence type="ECO:0000256" key="2">
    <source>
        <dbReference type="ARBA" id="ARBA00022980"/>
    </source>
</evidence>
<evidence type="ECO:0000256" key="5">
    <source>
        <dbReference type="ARBA" id="ARBA00046740"/>
    </source>
</evidence>
<comment type="function">
    <text evidence="6">One of the primary rRNA binding proteins, it binds directly to 16S rRNA central domain where it helps coordinate assembly of the platform of the 30S subunit.</text>
</comment>
<dbReference type="Gene3D" id="3.30.1490.10">
    <property type="match status" value="1"/>
</dbReference>
<evidence type="ECO:0000256" key="1">
    <source>
        <dbReference type="ARBA" id="ARBA00006471"/>
    </source>
</evidence>